<dbReference type="InterPro" id="IPR013249">
    <property type="entry name" value="RNA_pol_sigma70_r4_t2"/>
</dbReference>
<evidence type="ECO:0000259" key="5">
    <source>
        <dbReference type="Pfam" id="PF04542"/>
    </source>
</evidence>
<dbReference type="InterPro" id="IPR039425">
    <property type="entry name" value="RNA_pol_sigma-70-like"/>
</dbReference>
<comment type="similarity">
    <text evidence="1">Belongs to the sigma-70 factor family. ECF subfamily.</text>
</comment>
<reference evidence="7" key="2">
    <citation type="submission" date="2020-09" db="EMBL/GenBank/DDBJ databases">
        <authorList>
            <person name="Sun Q."/>
            <person name="Sedlacek I."/>
        </authorList>
    </citation>
    <scope>NUCLEOTIDE SEQUENCE</scope>
    <source>
        <strain evidence="7">CCM 7086</strain>
    </source>
</reference>
<reference evidence="7" key="1">
    <citation type="journal article" date="2014" name="Int. J. Syst. Evol. Microbiol.">
        <title>Complete genome sequence of Corynebacterium casei LMG S-19264T (=DSM 44701T), isolated from a smear-ripened cheese.</title>
        <authorList>
            <consortium name="US DOE Joint Genome Institute (JGI-PGF)"/>
            <person name="Walter F."/>
            <person name="Albersmeier A."/>
            <person name="Kalinowski J."/>
            <person name="Ruckert C."/>
        </authorList>
    </citation>
    <scope>NUCLEOTIDE SEQUENCE</scope>
    <source>
        <strain evidence="7">CCM 7086</strain>
    </source>
</reference>
<dbReference type="Gene3D" id="1.10.10.10">
    <property type="entry name" value="Winged helix-like DNA-binding domain superfamily/Winged helix DNA-binding domain"/>
    <property type="match status" value="1"/>
</dbReference>
<dbReference type="GO" id="GO:0003677">
    <property type="term" value="F:DNA binding"/>
    <property type="evidence" value="ECO:0007669"/>
    <property type="project" value="InterPro"/>
</dbReference>
<dbReference type="InterPro" id="IPR036388">
    <property type="entry name" value="WH-like_DNA-bd_sf"/>
</dbReference>
<evidence type="ECO:0000256" key="1">
    <source>
        <dbReference type="ARBA" id="ARBA00010641"/>
    </source>
</evidence>
<evidence type="ECO:0000313" key="7">
    <source>
        <dbReference type="EMBL" id="GGB97491.1"/>
    </source>
</evidence>
<keyword evidence="4" id="KW-0804">Transcription</keyword>
<dbReference type="GO" id="GO:0006352">
    <property type="term" value="P:DNA-templated transcription initiation"/>
    <property type="evidence" value="ECO:0007669"/>
    <property type="project" value="InterPro"/>
</dbReference>
<dbReference type="Proteomes" id="UP000620266">
    <property type="component" value="Unassembled WGS sequence"/>
</dbReference>
<evidence type="ECO:0000256" key="4">
    <source>
        <dbReference type="ARBA" id="ARBA00023163"/>
    </source>
</evidence>
<evidence type="ECO:0000259" key="6">
    <source>
        <dbReference type="Pfam" id="PF08281"/>
    </source>
</evidence>
<dbReference type="Pfam" id="PF04542">
    <property type="entry name" value="Sigma70_r2"/>
    <property type="match status" value="1"/>
</dbReference>
<gene>
    <name evidence="7" type="primary">femI</name>
    <name evidence="7" type="ORF">GCM10007205_03480</name>
</gene>
<dbReference type="NCBIfam" id="TIGR02937">
    <property type="entry name" value="sigma70-ECF"/>
    <property type="match status" value="1"/>
</dbReference>
<dbReference type="InterPro" id="IPR007627">
    <property type="entry name" value="RNA_pol_sigma70_r2"/>
</dbReference>
<dbReference type="InterPro" id="IPR013324">
    <property type="entry name" value="RNA_pol_sigma_r3/r4-like"/>
</dbReference>
<dbReference type="AlphaFoldDB" id="A0A8J2XWN6"/>
<feature type="domain" description="RNA polymerase sigma factor 70 region 4 type 2" evidence="6">
    <location>
        <begin position="114"/>
        <end position="166"/>
    </location>
</feature>
<dbReference type="RefSeq" id="WP_188394444.1">
    <property type="nucleotide sequence ID" value="NZ_BMCG01000001.1"/>
</dbReference>
<keyword evidence="8" id="KW-1185">Reference proteome</keyword>
<dbReference type="NCBIfam" id="NF009180">
    <property type="entry name" value="PRK12528.1"/>
    <property type="match status" value="1"/>
</dbReference>
<protein>
    <submittedName>
        <fullName evidence="7">ECF sigma factor FemI</fullName>
    </submittedName>
</protein>
<dbReference type="SUPFAM" id="SSF88946">
    <property type="entry name" value="Sigma2 domain of RNA polymerase sigma factors"/>
    <property type="match status" value="1"/>
</dbReference>
<comment type="caution">
    <text evidence="7">The sequence shown here is derived from an EMBL/GenBank/DDBJ whole genome shotgun (WGS) entry which is preliminary data.</text>
</comment>
<dbReference type="InterPro" id="IPR013325">
    <property type="entry name" value="RNA_pol_sigma_r2"/>
</dbReference>
<evidence type="ECO:0000256" key="2">
    <source>
        <dbReference type="ARBA" id="ARBA00023015"/>
    </source>
</evidence>
<dbReference type="Pfam" id="PF08281">
    <property type="entry name" value="Sigma70_r4_2"/>
    <property type="match status" value="1"/>
</dbReference>
<sequence length="171" mass="19388">MSVSSTTDPVSELYSAHHGWLQGWLRKKLGCAHNAADLAQDTFIRILASFEKQRHAELDLREPRAYLTTVATRVLSNHYRRQSLEQAYVEALSQMPEAVAPPPEQRLIILETLNDIDALLNALPQKVRAVFLAAQLDGLTYNEISQQLNIPPRSVRRYMALAYERCLLPHA</sequence>
<dbReference type="FunFam" id="1.10.1740.10:FF:000009">
    <property type="entry name" value="RNA polymerase sigma factor"/>
    <property type="match status" value="1"/>
</dbReference>
<keyword evidence="3" id="KW-0731">Sigma factor</keyword>
<dbReference type="GO" id="GO:0016987">
    <property type="term" value="F:sigma factor activity"/>
    <property type="evidence" value="ECO:0007669"/>
    <property type="project" value="UniProtKB-KW"/>
</dbReference>
<accession>A0A8J2XWN6</accession>
<feature type="domain" description="RNA polymerase sigma-70 region 2" evidence="5">
    <location>
        <begin position="13"/>
        <end position="83"/>
    </location>
</feature>
<name>A0A8J2XWN6_9BURK</name>
<dbReference type="Gene3D" id="1.10.1740.10">
    <property type="match status" value="1"/>
</dbReference>
<dbReference type="PANTHER" id="PTHR43133:SF63">
    <property type="entry name" value="RNA POLYMERASE SIGMA FACTOR FECI-RELATED"/>
    <property type="match status" value="1"/>
</dbReference>
<evidence type="ECO:0000256" key="3">
    <source>
        <dbReference type="ARBA" id="ARBA00023082"/>
    </source>
</evidence>
<dbReference type="SUPFAM" id="SSF88659">
    <property type="entry name" value="Sigma3 and sigma4 domains of RNA polymerase sigma factors"/>
    <property type="match status" value="1"/>
</dbReference>
<keyword evidence="2" id="KW-0805">Transcription regulation</keyword>
<organism evidence="7 8">
    <name type="scientific">Oxalicibacterium flavum</name>
    <dbReference type="NCBI Taxonomy" id="179467"/>
    <lineage>
        <taxon>Bacteria</taxon>
        <taxon>Pseudomonadati</taxon>
        <taxon>Pseudomonadota</taxon>
        <taxon>Betaproteobacteria</taxon>
        <taxon>Burkholderiales</taxon>
        <taxon>Oxalobacteraceae</taxon>
        <taxon>Oxalicibacterium</taxon>
    </lineage>
</organism>
<dbReference type="InterPro" id="IPR014284">
    <property type="entry name" value="RNA_pol_sigma-70_dom"/>
</dbReference>
<proteinExistence type="inferred from homology"/>
<dbReference type="EMBL" id="BMCG01000001">
    <property type="protein sequence ID" value="GGB97491.1"/>
    <property type="molecule type" value="Genomic_DNA"/>
</dbReference>
<evidence type="ECO:0000313" key="8">
    <source>
        <dbReference type="Proteomes" id="UP000620266"/>
    </source>
</evidence>
<dbReference type="PANTHER" id="PTHR43133">
    <property type="entry name" value="RNA POLYMERASE ECF-TYPE SIGMA FACTO"/>
    <property type="match status" value="1"/>
</dbReference>